<keyword evidence="2" id="KW-1185">Reference proteome</keyword>
<reference evidence="1 2" key="1">
    <citation type="submission" date="2019-04" db="EMBL/GenBank/DDBJ databases">
        <title>Draft genome of the big-headed turtle Platysternon megacephalum.</title>
        <authorList>
            <person name="Gong S."/>
        </authorList>
    </citation>
    <scope>NUCLEOTIDE SEQUENCE [LARGE SCALE GENOMIC DNA]</scope>
    <source>
        <strain evidence="1">DO16091913</strain>
        <tissue evidence="1">Muscle</tissue>
    </source>
</reference>
<gene>
    <name evidence="1" type="ORF">DR999_PMT23657</name>
</gene>
<dbReference type="Proteomes" id="UP000297703">
    <property type="component" value="Unassembled WGS sequence"/>
</dbReference>
<sequence>MCVCVYTQLFKELGLKYFTSLGKNTTGNKLSRESAVKPSHDQDPFVTLGQWALQEDRTVLKTDFSVGWALRGAWSSQNQTCLKGRQLFSSQTLVATEPAPYAPAVAIHQDLMAGENVQCP</sequence>
<organism evidence="1 2">
    <name type="scientific">Platysternon megacephalum</name>
    <name type="common">big-headed turtle</name>
    <dbReference type="NCBI Taxonomy" id="55544"/>
    <lineage>
        <taxon>Eukaryota</taxon>
        <taxon>Metazoa</taxon>
        <taxon>Chordata</taxon>
        <taxon>Craniata</taxon>
        <taxon>Vertebrata</taxon>
        <taxon>Euteleostomi</taxon>
        <taxon>Archelosauria</taxon>
        <taxon>Testudinata</taxon>
        <taxon>Testudines</taxon>
        <taxon>Cryptodira</taxon>
        <taxon>Durocryptodira</taxon>
        <taxon>Testudinoidea</taxon>
        <taxon>Platysternidae</taxon>
        <taxon>Platysternon</taxon>
    </lineage>
</organism>
<dbReference type="EMBL" id="QXTE01018125">
    <property type="protein sequence ID" value="TFJ94997.1"/>
    <property type="molecule type" value="Genomic_DNA"/>
</dbReference>
<evidence type="ECO:0000313" key="1">
    <source>
        <dbReference type="EMBL" id="TFJ94997.1"/>
    </source>
</evidence>
<comment type="caution">
    <text evidence="1">The sequence shown here is derived from an EMBL/GenBank/DDBJ whole genome shotgun (WGS) entry which is preliminary data.</text>
</comment>
<evidence type="ECO:0000313" key="2">
    <source>
        <dbReference type="Proteomes" id="UP000297703"/>
    </source>
</evidence>
<proteinExistence type="predicted"/>
<name>A0A4D9DFJ5_9SAUR</name>
<accession>A0A4D9DFJ5</accession>
<dbReference type="AlphaFoldDB" id="A0A4D9DFJ5"/>
<protein>
    <submittedName>
        <fullName evidence="1">Cyclophilin</fullName>
    </submittedName>
</protein>
<reference evidence="1 2" key="2">
    <citation type="submission" date="2019-04" db="EMBL/GenBank/DDBJ databases">
        <title>The genome sequence of big-headed turtle.</title>
        <authorList>
            <person name="Gong S."/>
        </authorList>
    </citation>
    <scope>NUCLEOTIDE SEQUENCE [LARGE SCALE GENOMIC DNA]</scope>
    <source>
        <strain evidence="1">DO16091913</strain>
        <tissue evidence="1">Muscle</tissue>
    </source>
</reference>